<comment type="caution">
    <text evidence="3">The sequence shown here is derived from an EMBL/GenBank/DDBJ whole genome shotgun (WGS) entry which is preliminary data.</text>
</comment>
<dbReference type="Pfam" id="PF01345">
    <property type="entry name" value="DUF11"/>
    <property type="match status" value="3"/>
</dbReference>
<feature type="domain" description="DUF7507" evidence="2">
    <location>
        <begin position="682"/>
        <end position="768"/>
    </location>
</feature>
<accession>A0ABQ1VSH2</accession>
<dbReference type="Gene3D" id="2.60.40.10">
    <property type="entry name" value="Immunoglobulins"/>
    <property type="match status" value="3"/>
</dbReference>
<dbReference type="InterPro" id="IPR051172">
    <property type="entry name" value="Chlamydia_OmcB"/>
</dbReference>
<protein>
    <recommendedName>
        <fullName evidence="5">DUF11 domain-containing protein</fullName>
    </recommendedName>
</protein>
<dbReference type="Pfam" id="PF24346">
    <property type="entry name" value="DUF7507"/>
    <property type="match status" value="6"/>
</dbReference>
<dbReference type="PANTHER" id="PTHR34819:SF3">
    <property type="entry name" value="CELL SURFACE PROTEIN"/>
    <property type="match status" value="1"/>
</dbReference>
<dbReference type="RefSeq" id="WP_120462021.1">
    <property type="nucleotide sequence ID" value="NZ_BMIW01000008.1"/>
</dbReference>
<evidence type="ECO:0008006" key="5">
    <source>
        <dbReference type="Google" id="ProtNLM"/>
    </source>
</evidence>
<feature type="domain" description="DUF7507" evidence="2">
    <location>
        <begin position="1093"/>
        <end position="1178"/>
    </location>
</feature>
<dbReference type="InterPro" id="IPR013783">
    <property type="entry name" value="Ig-like_fold"/>
</dbReference>
<gene>
    <name evidence="3" type="ORF">GCM10010913_16060</name>
</gene>
<feature type="domain" description="DUF11" evidence="1">
    <location>
        <begin position="1499"/>
        <end position="1603"/>
    </location>
</feature>
<dbReference type="EMBL" id="BMIW01000008">
    <property type="protein sequence ID" value="GGF95256.1"/>
    <property type="molecule type" value="Genomic_DNA"/>
</dbReference>
<feature type="domain" description="DUF7507" evidence="2">
    <location>
        <begin position="784"/>
        <end position="871"/>
    </location>
</feature>
<sequence>MPLNLRFVDNQQGAITFIGNTLGLSRSDTVGVPGTVDSIGAFTTVNTSLQFGSYPPGTTDDFNLNSSSAELRMPPGSNVLYAELVWSGVYTDPSGGNVSAFINDPINFTTPQGNTFSIAPDSSTATNLSLVTNTNVYIRSADVTSIVQNSGAGIYIAGGVPGLITFTTGTSNYCGWTLCVAYQNFGLPFRNLSIYVGGVVVSSNSTVSTPISGFGTPITGPISGRLAVTAADGDAIAVGDQTLFGPTTGSLTVLSGPNNLPNNFFASQINDDNGLLDTSGTFGTRNQINGSPGTNVVGGRQGWDITNVDISSTLVNNQTQAIVQFRTSNDIFVVTDFGLQIDLNAPLININKDVDAPVATLGQVLTYRIFFSNTGTSAADSATLTDFIPQGMDFIPDSVFLDGVHLPGVNPQDGIPVGTLNINEGHELTFQVKVGFPPPGGVFINEARLDFLYQIVAGGPFESGSVISNQVITPFLFAEIQLTKEVTPTSAVPGEVVHYRFTLFNPGPTPLHNIRLDDPTLGFHQDLFMLDPGTIAEYFLDFVIPPGTPAGTLFHNFVTAISDETPPVTAFADVNILASYNLRITKTPDRFVANPGETVNYTIQVDNLSNAPLTNIVVEDSLTGFSIVIPNLVINSEAFFTLQFTVPPGALAGSVITNVATATPAETGPVSAEAAVVVGEIPNLFVFKSVDHPTAAPGETVNYMIRITNTGNSALTNIHITDPMLGVDETFDALNPGETLQVDAPFIIPRTAMEGDIIHNVVTAVSDQAGPVTANADVIVTGNSAIEITKTASPTQASPGSPIMYSFVVTNTGNTTLSNVLLTDSTLGLSEVIGTMEPGESRTISTSFVIPAGAQTNFTNTATVTGNFGAIEVVDSDDAVVELLLPEFTLTKSVQPAEALPGEEVVFSYFLTNTGNVPLTNIALTDPLLSFTSTVESLAPGAAVGGSIPFTIPADALEGSAFTNVLTAAPQEAAAQSASATVTTLGAPAMELTKSADVSTAMPGDTVTYTVTVTNTGNSNLISVGVGDDTLGLDAVIPVLGVGQSETFVISTVIPLGTPDGTILTNTSTATSDQTESIEAIARVIVNVPPFTIDVNKSVSPTTALPGQTVQYTITVTNPSVGALTNVALSDDLLGITQPLGTLAPGETRTLTFNFTVPIDAPAGSELINTATATSDQSDPVATSTILSIAGTANLQLSKAFSPAEARPGQTVSVILTLHNTGNTNLTNIALNDPQLGFALVVPSLNAGATQTVTLPFIVPNLPEDTVIADTIVATSDQTGETTASSALTVLPPFRASLTKTVDHPNAAPGDTVTFTIEFRNLSGAPLTHLVCSDPLLEFMHTINEVPAGYFTTITRTVQIPPGTLGGTTLLNTVSFESPEIGRLEAEAGVTVASVPSLQLTKSVSPESALPGQTVLFSLRGVNTGNVTLHQIQFSDPLLGLQGIVATQIPGEVQSAFIPFTIPTTAVAGERIVNTLIVNAPGLPQQTATAVVNVTALPLTIIKEASAKEVFVEDTIHFTLKVTHTGSTPVTNIVLTDKLQEGIRFITGSVRIDGNPQPTSNMETGIALGNLTPGQTRIVTFKVQAVCVPPKRKVSNLAHATFQPQGSNQSFQVSSNVIEIKINEHEE</sequence>
<feature type="domain" description="DUF11" evidence="1">
    <location>
        <begin position="582"/>
        <end position="622"/>
    </location>
</feature>
<feature type="domain" description="DUF11" evidence="1">
    <location>
        <begin position="348"/>
        <end position="448"/>
    </location>
</feature>
<dbReference type="PANTHER" id="PTHR34819">
    <property type="entry name" value="LARGE CYSTEINE-RICH PERIPLASMIC PROTEIN OMCB"/>
    <property type="match status" value="1"/>
</dbReference>
<dbReference type="InterPro" id="IPR001434">
    <property type="entry name" value="OmcB-like_DUF11"/>
</dbReference>
<evidence type="ECO:0000259" key="2">
    <source>
        <dbReference type="Pfam" id="PF24346"/>
    </source>
</evidence>
<proteinExistence type="predicted"/>
<dbReference type="Gene3D" id="2.60.40.740">
    <property type="match status" value="1"/>
</dbReference>
<reference evidence="4" key="1">
    <citation type="journal article" date="2019" name="Int. J. Syst. Evol. Microbiol.">
        <title>The Global Catalogue of Microorganisms (GCM) 10K type strain sequencing project: providing services to taxonomists for standard genome sequencing and annotation.</title>
        <authorList>
            <consortium name="The Broad Institute Genomics Platform"/>
            <consortium name="The Broad Institute Genome Sequencing Center for Infectious Disease"/>
            <person name="Wu L."/>
            <person name="Ma J."/>
        </authorList>
    </citation>
    <scope>NUCLEOTIDE SEQUENCE [LARGE SCALE GENOMIC DNA]</scope>
    <source>
        <strain evidence="4">CGMCC 1.15420</strain>
    </source>
</reference>
<feature type="domain" description="DUF7507" evidence="2">
    <location>
        <begin position="886"/>
        <end position="974"/>
    </location>
</feature>
<evidence type="ECO:0000313" key="3">
    <source>
        <dbReference type="EMBL" id="GGF95256.1"/>
    </source>
</evidence>
<feature type="domain" description="DUF7507" evidence="2">
    <location>
        <begin position="1396"/>
        <end position="1455"/>
    </location>
</feature>
<dbReference type="Proteomes" id="UP000608420">
    <property type="component" value="Unassembled WGS sequence"/>
</dbReference>
<feature type="domain" description="DUF7507" evidence="2">
    <location>
        <begin position="987"/>
        <end position="1075"/>
    </location>
</feature>
<dbReference type="NCBIfam" id="TIGR01451">
    <property type="entry name" value="B_ant_repeat"/>
    <property type="match status" value="10"/>
</dbReference>
<evidence type="ECO:0000259" key="1">
    <source>
        <dbReference type="Pfam" id="PF01345"/>
    </source>
</evidence>
<name>A0ABQ1VSH2_9BACL</name>
<dbReference type="InterPro" id="IPR047589">
    <property type="entry name" value="DUF11_rpt"/>
</dbReference>
<evidence type="ECO:0000313" key="4">
    <source>
        <dbReference type="Proteomes" id="UP000608420"/>
    </source>
</evidence>
<dbReference type="InterPro" id="IPR055354">
    <property type="entry name" value="DUF7507"/>
</dbReference>
<organism evidence="3 4">
    <name type="scientific">Paenibacillus aceti</name>
    <dbReference type="NCBI Taxonomy" id="1820010"/>
    <lineage>
        <taxon>Bacteria</taxon>
        <taxon>Bacillati</taxon>
        <taxon>Bacillota</taxon>
        <taxon>Bacilli</taxon>
        <taxon>Bacillales</taxon>
        <taxon>Paenibacillaceae</taxon>
        <taxon>Paenibacillus</taxon>
    </lineage>
</organism>
<keyword evidence="4" id="KW-1185">Reference proteome</keyword>